<evidence type="ECO:0000259" key="11">
    <source>
        <dbReference type="Pfam" id="PF01048"/>
    </source>
</evidence>
<evidence type="ECO:0000313" key="13">
    <source>
        <dbReference type="Proteomes" id="UP000823615"/>
    </source>
</evidence>
<evidence type="ECO:0000256" key="8">
    <source>
        <dbReference type="ARBA" id="ARBA00022679"/>
    </source>
</evidence>
<dbReference type="CDD" id="cd17767">
    <property type="entry name" value="UP_EcUdp-like"/>
    <property type="match status" value="1"/>
</dbReference>
<dbReference type="InterPro" id="IPR035994">
    <property type="entry name" value="Nucleoside_phosphorylase_sf"/>
</dbReference>
<dbReference type="InterPro" id="IPR018016">
    <property type="entry name" value="Nucleoside_phosphorylase_CS"/>
</dbReference>
<comment type="similarity">
    <text evidence="3 10">Belongs to the PNP/UDP phosphorylase family.</text>
</comment>
<evidence type="ECO:0000256" key="3">
    <source>
        <dbReference type="ARBA" id="ARBA00010456"/>
    </source>
</evidence>
<keyword evidence="8 10" id="KW-0808">Transferase</keyword>
<dbReference type="InterPro" id="IPR000845">
    <property type="entry name" value="Nucleoside_phosphorylase_d"/>
</dbReference>
<keyword evidence="6" id="KW-0963">Cytoplasm</keyword>
<dbReference type="PANTHER" id="PTHR43691:SF13">
    <property type="entry name" value="URIDINE PHOSPHORYLASE"/>
    <property type="match status" value="1"/>
</dbReference>
<evidence type="ECO:0000256" key="7">
    <source>
        <dbReference type="ARBA" id="ARBA00022676"/>
    </source>
</evidence>
<dbReference type="EC" id="2.4.2.3" evidence="4 10"/>
<proteinExistence type="inferred from homology"/>
<dbReference type="PANTHER" id="PTHR43691">
    <property type="entry name" value="URIDINE PHOSPHORYLASE"/>
    <property type="match status" value="1"/>
</dbReference>
<gene>
    <name evidence="12" type="primary">udp</name>
    <name evidence="12" type="ORF">IAA97_02820</name>
</gene>
<dbReference type="GO" id="GO:0005829">
    <property type="term" value="C:cytosol"/>
    <property type="evidence" value="ECO:0007669"/>
    <property type="project" value="TreeGrafter"/>
</dbReference>
<comment type="pathway">
    <text evidence="2 10">Pyrimidine metabolism; UMP biosynthesis via salvage pathway; uracil from uridine (phosphorylase route): step 1/1.</text>
</comment>
<name>A0A9D9DZX1_9SPIO</name>
<comment type="catalytic activity">
    <reaction evidence="9 10">
        <text>uridine + phosphate = alpha-D-ribose 1-phosphate + uracil</text>
        <dbReference type="Rhea" id="RHEA:24388"/>
        <dbReference type="ChEBI" id="CHEBI:16704"/>
        <dbReference type="ChEBI" id="CHEBI:17568"/>
        <dbReference type="ChEBI" id="CHEBI:43474"/>
        <dbReference type="ChEBI" id="CHEBI:57720"/>
        <dbReference type="EC" id="2.4.2.3"/>
    </reaction>
</comment>
<dbReference type="Gene3D" id="3.40.50.1580">
    <property type="entry name" value="Nucleoside phosphorylase domain"/>
    <property type="match status" value="1"/>
</dbReference>
<dbReference type="Pfam" id="PF01048">
    <property type="entry name" value="PNP_UDP_1"/>
    <property type="match status" value="1"/>
</dbReference>
<reference evidence="12" key="1">
    <citation type="submission" date="2020-10" db="EMBL/GenBank/DDBJ databases">
        <authorList>
            <person name="Gilroy R."/>
        </authorList>
    </citation>
    <scope>NUCLEOTIDE SEQUENCE</scope>
    <source>
        <strain evidence="12">7293</strain>
    </source>
</reference>
<organism evidence="12 13">
    <name type="scientific">Candidatus Ornithospirochaeta stercoripullorum</name>
    <dbReference type="NCBI Taxonomy" id="2840899"/>
    <lineage>
        <taxon>Bacteria</taxon>
        <taxon>Pseudomonadati</taxon>
        <taxon>Spirochaetota</taxon>
        <taxon>Spirochaetia</taxon>
        <taxon>Spirochaetales</taxon>
        <taxon>Spirochaetaceae</taxon>
        <taxon>Spirochaetaceae incertae sedis</taxon>
        <taxon>Candidatus Ornithospirochaeta</taxon>
    </lineage>
</organism>
<dbReference type="SUPFAM" id="SSF53167">
    <property type="entry name" value="Purine and uridine phosphorylases"/>
    <property type="match status" value="1"/>
</dbReference>
<evidence type="ECO:0000256" key="9">
    <source>
        <dbReference type="ARBA" id="ARBA00048447"/>
    </source>
</evidence>
<dbReference type="InterPro" id="IPR010058">
    <property type="entry name" value="Uridine_phosphorylase"/>
</dbReference>
<dbReference type="GO" id="GO:0009166">
    <property type="term" value="P:nucleotide catabolic process"/>
    <property type="evidence" value="ECO:0007669"/>
    <property type="project" value="InterPro"/>
</dbReference>
<comment type="function">
    <text evidence="10">Catalyzes the reversible phosphorylytic cleavage of uridine to uracil and ribose-1-phosphate.</text>
</comment>
<comment type="subcellular location">
    <subcellularLocation>
        <location evidence="1">Cytoplasm</location>
    </subcellularLocation>
</comment>
<dbReference type="GO" id="GO:0009164">
    <property type="term" value="P:nucleoside catabolic process"/>
    <property type="evidence" value="ECO:0007669"/>
    <property type="project" value="UniProtKB-ARBA"/>
</dbReference>
<evidence type="ECO:0000313" key="12">
    <source>
        <dbReference type="EMBL" id="MBO8435898.1"/>
    </source>
</evidence>
<dbReference type="Proteomes" id="UP000823615">
    <property type="component" value="Unassembled WGS sequence"/>
</dbReference>
<protein>
    <recommendedName>
        <fullName evidence="5 10">Uridine phosphorylase</fullName>
        <ecNumber evidence="4 10">2.4.2.3</ecNumber>
    </recommendedName>
</protein>
<accession>A0A9D9DZX1</accession>
<dbReference type="NCBIfam" id="TIGR01718">
    <property type="entry name" value="Uridine-psphlse"/>
    <property type="match status" value="1"/>
</dbReference>
<reference evidence="12" key="2">
    <citation type="journal article" date="2021" name="PeerJ">
        <title>Extensive microbial diversity within the chicken gut microbiome revealed by metagenomics and culture.</title>
        <authorList>
            <person name="Gilroy R."/>
            <person name="Ravi A."/>
            <person name="Getino M."/>
            <person name="Pursley I."/>
            <person name="Horton D.L."/>
            <person name="Alikhan N.F."/>
            <person name="Baker D."/>
            <person name="Gharbi K."/>
            <person name="Hall N."/>
            <person name="Watson M."/>
            <person name="Adriaenssens E.M."/>
            <person name="Foster-Nyarko E."/>
            <person name="Jarju S."/>
            <person name="Secka A."/>
            <person name="Antonio M."/>
            <person name="Oren A."/>
            <person name="Chaudhuri R.R."/>
            <person name="La Ragione R."/>
            <person name="Hildebrand F."/>
            <person name="Pallen M.J."/>
        </authorList>
    </citation>
    <scope>NUCLEOTIDE SEQUENCE</scope>
    <source>
        <strain evidence="12">7293</strain>
    </source>
</reference>
<evidence type="ECO:0000256" key="10">
    <source>
        <dbReference type="RuleBase" id="RU361131"/>
    </source>
</evidence>
<evidence type="ECO:0000256" key="5">
    <source>
        <dbReference type="ARBA" id="ARBA00021980"/>
    </source>
</evidence>
<keyword evidence="7 10" id="KW-0328">Glycosyltransferase</keyword>
<dbReference type="AlphaFoldDB" id="A0A9D9DZX1"/>
<evidence type="ECO:0000256" key="4">
    <source>
        <dbReference type="ARBA" id="ARBA00011888"/>
    </source>
</evidence>
<evidence type="ECO:0000256" key="2">
    <source>
        <dbReference type="ARBA" id="ARBA00004825"/>
    </source>
</evidence>
<feature type="domain" description="Nucleoside phosphorylase" evidence="11">
    <location>
        <begin position="23"/>
        <end position="226"/>
    </location>
</feature>
<comment type="caution">
    <text evidence="12">The sequence shown here is derived from an EMBL/GenBank/DDBJ whole genome shotgun (WGS) entry which is preliminary data.</text>
</comment>
<dbReference type="GO" id="GO:0004850">
    <property type="term" value="F:uridine phosphorylase activity"/>
    <property type="evidence" value="ECO:0007669"/>
    <property type="project" value="UniProtKB-EC"/>
</dbReference>
<dbReference type="EMBL" id="JADIMT010000038">
    <property type="protein sequence ID" value="MBO8435898.1"/>
    <property type="molecule type" value="Genomic_DNA"/>
</dbReference>
<sequence length="260" mass="27784">MTDYTDGTGIQYHIHTKKGDTGRYVILPGDPKRVPIIASRLDDARLVADNREFLTYTGTLDGVKVSVTSTGIGGPSASIAMEELYKCGSDTFIRVGTCGGIALPVIGGDVVIATGAVRMEGTSREYAPIEFPAVSDFFVTAALYDSAVSMGKHAHLGVVQCKDSFYGQHDPGEMPVSYELINKWEAWKRLGVLASEMESAALFTVAARLGARAGSVFLVVGNQEREKAGMDNPIVHDTGVAIDVAVEAIRKLIAKDKAQQ</sequence>
<evidence type="ECO:0000256" key="1">
    <source>
        <dbReference type="ARBA" id="ARBA00004496"/>
    </source>
</evidence>
<evidence type="ECO:0000256" key="6">
    <source>
        <dbReference type="ARBA" id="ARBA00022490"/>
    </source>
</evidence>
<dbReference type="PROSITE" id="PS01232">
    <property type="entry name" value="PNP_UDP_1"/>
    <property type="match status" value="1"/>
</dbReference>